<sequence>MSRMLWLYIGAALIGLSLGGAFAWLSRPAPPEPGTAGAAVGDPRPGFRHGGLNGEWIDADDFEGQLLLVNFWATWCAPCRREMPVLQAASERHGDDLAVVGLAIDDLEAVREFVTGLEIRYPIAAGNADVMATQRAWGNAAGALPYTVLVDRSGVIRWQHLGEVSVEQLESALAPWL</sequence>
<evidence type="ECO:0000259" key="2">
    <source>
        <dbReference type="PROSITE" id="PS51352"/>
    </source>
</evidence>
<dbReference type="Proteomes" id="UP000484885">
    <property type="component" value="Unassembled WGS sequence"/>
</dbReference>
<dbReference type="EMBL" id="JAAGSC010000041">
    <property type="protein sequence ID" value="NDY95932.1"/>
    <property type="molecule type" value="Genomic_DNA"/>
</dbReference>
<dbReference type="GO" id="GO:0015036">
    <property type="term" value="F:disulfide oxidoreductase activity"/>
    <property type="evidence" value="ECO:0007669"/>
    <property type="project" value="UniProtKB-ARBA"/>
</dbReference>
<comment type="caution">
    <text evidence="3">The sequence shown here is derived from an EMBL/GenBank/DDBJ whole genome shotgun (WGS) entry which is preliminary data.</text>
</comment>
<dbReference type="Gene3D" id="3.40.30.10">
    <property type="entry name" value="Glutaredoxin"/>
    <property type="match status" value="1"/>
</dbReference>
<evidence type="ECO:0000313" key="4">
    <source>
        <dbReference type="Proteomes" id="UP000484885"/>
    </source>
</evidence>
<keyword evidence="4" id="KW-1185">Reference proteome</keyword>
<dbReference type="InterPro" id="IPR013766">
    <property type="entry name" value="Thioredoxin_domain"/>
</dbReference>
<evidence type="ECO:0000256" key="1">
    <source>
        <dbReference type="ARBA" id="ARBA00023284"/>
    </source>
</evidence>
<dbReference type="GO" id="GO:0016209">
    <property type="term" value="F:antioxidant activity"/>
    <property type="evidence" value="ECO:0007669"/>
    <property type="project" value="InterPro"/>
</dbReference>
<dbReference type="InterPro" id="IPR036249">
    <property type="entry name" value="Thioredoxin-like_sf"/>
</dbReference>
<gene>
    <name evidence="3" type="ORF">G3I74_09340</name>
</gene>
<evidence type="ECO:0000313" key="3">
    <source>
        <dbReference type="EMBL" id="NDY95932.1"/>
    </source>
</evidence>
<dbReference type="Pfam" id="PF00578">
    <property type="entry name" value="AhpC-TSA"/>
    <property type="match status" value="1"/>
</dbReference>
<proteinExistence type="predicted"/>
<dbReference type="PANTHER" id="PTHR42852">
    <property type="entry name" value="THIOL:DISULFIDE INTERCHANGE PROTEIN DSBE"/>
    <property type="match status" value="1"/>
</dbReference>
<protein>
    <submittedName>
        <fullName evidence="3">TlpA family protein disulfide reductase</fullName>
    </submittedName>
</protein>
<organism evidence="3 4">
    <name type="scientific">Wenzhouxiangella limi</name>
    <dbReference type="NCBI Taxonomy" id="2707351"/>
    <lineage>
        <taxon>Bacteria</taxon>
        <taxon>Pseudomonadati</taxon>
        <taxon>Pseudomonadota</taxon>
        <taxon>Gammaproteobacteria</taxon>
        <taxon>Chromatiales</taxon>
        <taxon>Wenzhouxiangellaceae</taxon>
        <taxon>Wenzhouxiangella</taxon>
    </lineage>
</organism>
<dbReference type="CDD" id="cd02966">
    <property type="entry name" value="TlpA_like_family"/>
    <property type="match status" value="1"/>
</dbReference>
<keyword evidence="1" id="KW-0676">Redox-active center</keyword>
<dbReference type="InterPro" id="IPR017937">
    <property type="entry name" value="Thioredoxin_CS"/>
</dbReference>
<dbReference type="PANTHER" id="PTHR42852:SF13">
    <property type="entry name" value="PROTEIN DIPZ"/>
    <property type="match status" value="1"/>
</dbReference>
<name>A0A845V076_9GAMM</name>
<accession>A0A845V076</accession>
<dbReference type="InterPro" id="IPR050553">
    <property type="entry name" value="Thioredoxin_ResA/DsbE_sf"/>
</dbReference>
<dbReference type="SUPFAM" id="SSF52833">
    <property type="entry name" value="Thioredoxin-like"/>
    <property type="match status" value="1"/>
</dbReference>
<feature type="domain" description="Thioredoxin" evidence="2">
    <location>
        <begin position="38"/>
        <end position="177"/>
    </location>
</feature>
<reference evidence="3 4" key="1">
    <citation type="submission" date="2020-02" db="EMBL/GenBank/DDBJ databases">
        <authorList>
            <person name="Zhang X.-Y."/>
        </authorList>
    </citation>
    <scope>NUCLEOTIDE SEQUENCE [LARGE SCALE GENOMIC DNA]</scope>
    <source>
        <strain evidence="3 4">C33</strain>
    </source>
</reference>
<dbReference type="AlphaFoldDB" id="A0A845V076"/>
<dbReference type="PROSITE" id="PS51352">
    <property type="entry name" value="THIOREDOXIN_2"/>
    <property type="match status" value="1"/>
</dbReference>
<dbReference type="RefSeq" id="WP_164211328.1">
    <property type="nucleotide sequence ID" value="NZ_JAAGSC010000041.1"/>
</dbReference>
<dbReference type="InterPro" id="IPR000866">
    <property type="entry name" value="AhpC/TSA"/>
</dbReference>
<dbReference type="PROSITE" id="PS00194">
    <property type="entry name" value="THIOREDOXIN_1"/>
    <property type="match status" value="1"/>
</dbReference>